<sequence>QDKTITFDNKQLSAITNGIPFKYLGAWFSTNRKPTLVQKEIIAKAHHNFLPSILTIFFFPFSLTNKHPQQDLYTTSQKQSKTSSRTTTSTTTRCCKYQHLYPFTTPGLSNDTNHIQTYQMILALHTLELQTSRNGDNWPLPKEFIGTPINQILLNHPRALYLKEKLNKHNVFSIEQFLNTTSTELLDLGSNNKLYKSFISSFTAKSLYSNYCNWTHNKKGWMITNKLVIGRIYNSLNETLKTQHYILQPDNTIIACQGCSLKNHYYRDKYCYFNATKPFYNLQVDCKKRTHIDLNDFKKALVLNSAYIPLLSNITTLPALAKPLCAFTNPPIVLWDTLTKTNFKAKTLTLTMT</sequence>
<organism evidence="1 2">
    <name type="scientific">Ambispora leptoticha</name>
    <dbReference type="NCBI Taxonomy" id="144679"/>
    <lineage>
        <taxon>Eukaryota</taxon>
        <taxon>Fungi</taxon>
        <taxon>Fungi incertae sedis</taxon>
        <taxon>Mucoromycota</taxon>
        <taxon>Glomeromycotina</taxon>
        <taxon>Glomeromycetes</taxon>
        <taxon>Archaeosporales</taxon>
        <taxon>Ambisporaceae</taxon>
        <taxon>Ambispora</taxon>
    </lineage>
</organism>
<dbReference type="AlphaFoldDB" id="A0A9N9HKZ0"/>
<reference evidence="1" key="1">
    <citation type="submission" date="2021-06" db="EMBL/GenBank/DDBJ databases">
        <authorList>
            <person name="Kallberg Y."/>
            <person name="Tangrot J."/>
            <person name="Rosling A."/>
        </authorList>
    </citation>
    <scope>NUCLEOTIDE SEQUENCE</scope>
    <source>
        <strain evidence="1">FL130A</strain>
    </source>
</reference>
<feature type="non-terminal residue" evidence="1">
    <location>
        <position position="353"/>
    </location>
</feature>
<accession>A0A9N9HKZ0</accession>
<gene>
    <name evidence="1" type="ORF">ALEPTO_LOCUS11030</name>
</gene>
<proteinExistence type="predicted"/>
<dbReference type="Proteomes" id="UP000789508">
    <property type="component" value="Unassembled WGS sequence"/>
</dbReference>
<evidence type="ECO:0000313" key="1">
    <source>
        <dbReference type="EMBL" id="CAG8686369.1"/>
    </source>
</evidence>
<comment type="caution">
    <text evidence="1">The sequence shown here is derived from an EMBL/GenBank/DDBJ whole genome shotgun (WGS) entry which is preliminary data.</text>
</comment>
<name>A0A9N9HKZ0_9GLOM</name>
<evidence type="ECO:0000313" key="2">
    <source>
        <dbReference type="Proteomes" id="UP000789508"/>
    </source>
</evidence>
<protein>
    <submittedName>
        <fullName evidence="1">4579_t:CDS:1</fullName>
    </submittedName>
</protein>
<keyword evidence="2" id="KW-1185">Reference proteome</keyword>
<feature type="non-terminal residue" evidence="1">
    <location>
        <position position="1"/>
    </location>
</feature>
<dbReference type="EMBL" id="CAJVPS010015314">
    <property type="protein sequence ID" value="CAG8686369.1"/>
    <property type="molecule type" value="Genomic_DNA"/>
</dbReference>